<accession>A0A0S8FTW3</accession>
<name>A0A0S8FTW3_UNCW3</name>
<dbReference type="AlphaFoldDB" id="A0A0S8FTW3"/>
<dbReference type="EMBL" id="LJUJ01000005">
    <property type="protein sequence ID" value="KPK64163.1"/>
    <property type="molecule type" value="Genomic_DNA"/>
</dbReference>
<dbReference type="Proteomes" id="UP000051373">
    <property type="component" value="Unassembled WGS sequence"/>
</dbReference>
<reference evidence="1 2" key="1">
    <citation type="journal article" date="2015" name="Microbiome">
        <title>Genomic resolution of linkages in carbon, nitrogen, and sulfur cycling among widespread estuary sediment bacteria.</title>
        <authorList>
            <person name="Baker B.J."/>
            <person name="Lazar C.S."/>
            <person name="Teske A.P."/>
            <person name="Dick G.J."/>
        </authorList>
    </citation>
    <scope>NUCLEOTIDE SEQUENCE [LARGE SCALE GENOMIC DNA]</scope>
    <source>
        <strain evidence="1">SM23_42</strain>
    </source>
</reference>
<evidence type="ECO:0000313" key="2">
    <source>
        <dbReference type="Proteomes" id="UP000051373"/>
    </source>
</evidence>
<sequence length="245" mass="28360">MISTSLLLYLIAVLLPTDSITLDRTFSSLKCFNNEFFVAHRVGQSIFNVVASGKLTAMNITDEANYLIYDFQITPFAIYINRGVALEKYYISYGRKETIYTSDDIAAFAITPSGEITLADRQTHEMVFLDFAYQEKFTIDNVHVIDLDQSEDKIYALTRKHINIFDEYGNLIERKQIPEPMDKIYVDKQRIYLFSKSLNYIHRLDAEWTKTDLPFGVSDMCTDEKVLVILDGTGTTLYFYNRNDF</sequence>
<evidence type="ECO:0008006" key="3">
    <source>
        <dbReference type="Google" id="ProtNLM"/>
    </source>
</evidence>
<organism evidence="1 2">
    <name type="scientific">candidate division WOR_3 bacterium SM23_42</name>
    <dbReference type="NCBI Taxonomy" id="1703779"/>
    <lineage>
        <taxon>Bacteria</taxon>
        <taxon>Bacteria division WOR-3</taxon>
    </lineage>
</organism>
<proteinExistence type="predicted"/>
<gene>
    <name evidence="1" type="ORF">AMJ83_03995</name>
</gene>
<comment type="caution">
    <text evidence="1">The sequence shown here is derived from an EMBL/GenBank/DDBJ whole genome shotgun (WGS) entry which is preliminary data.</text>
</comment>
<evidence type="ECO:0000313" key="1">
    <source>
        <dbReference type="EMBL" id="KPK64163.1"/>
    </source>
</evidence>
<protein>
    <recommendedName>
        <fullName evidence="3">Ommochrome-binding protein-like</fullName>
    </recommendedName>
</protein>
<dbReference type="STRING" id="1703779.AMJ83_03995"/>